<protein>
    <submittedName>
        <fullName evidence="1">Putative glycosyltransferase</fullName>
    </submittedName>
</protein>
<name>A0A6M3IEG8_9ZZZZ</name>
<dbReference type="EMBL" id="MT141182">
    <property type="protein sequence ID" value="QJA55804.1"/>
    <property type="molecule type" value="Genomic_DNA"/>
</dbReference>
<keyword evidence="1" id="KW-0808">Transferase</keyword>
<reference evidence="1" key="1">
    <citation type="submission" date="2020-03" db="EMBL/GenBank/DDBJ databases">
        <title>The deep terrestrial virosphere.</title>
        <authorList>
            <person name="Holmfeldt K."/>
            <person name="Nilsson E."/>
            <person name="Simone D."/>
            <person name="Lopez-Fernandez M."/>
            <person name="Wu X."/>
            <person name="de Brujin I."/>
            <person name="Lundin D."/>
            <person name="Andersson A."/>
            <person name="Bertilsson S."/>
            <person name="Dopson M."/>
        </authorList>
    </citation>
    <scope>NUCLEOTIDE SEQUENCE</scope>
    <source>
        <strain evidence="1">MM415B01988</strain>
    </source>
</reference>
<dbReference type="AlphaFoldDB" id="A0A6M3IEG8"/>
<dbReference type="GO" id="GO:0016740">
    <property type="term" value="F:transferase activity"/>
    <property type="evidence" value="ECO:0007669"/>
    <property type="project" value="UniProtKB-KW"/>
</dbReference>
<organism evidence="1">
    <name type="scientific">viral metagenome</name>
    <dbReference type="NCBI Taxonomy" id="1070528"/>
    <lineage>
        <taxon>unclassified sequences</taxon>
        <taxon>metagenomes</taxon>
        <taxon>organismal metagenomes</taxon>
    </lineage>
</organism>
<gene>
    <name evidence="1" type="ORF">MM415B01988_0012</name>
</gene>
<evidence type="ECO:0000313" key="1">
    <source>
        <dbReference type="EMBL" id="QJA55804.1"/>
    </source>
</evidence>
<accession>A0A6M3IEG8</accession>
<proteinExistence type="predicted"/>
<sequence>MIAITVCVDFDDLLAVTLPRNTPHFEQIVVITAPHDKRTMRLVENSSALYYVTDAFYRKGAKFNKGLAIEETLDNIGATGWLSMLDADIVLPKGFLTERSAERLDRECLYGARRRMCHDGTIPPEEQWREYAIAPDGEIPGCLQIFHTEASALRTRPRFGTDWTHAGGYDSVFEAKFRPDNTRWLPFEILHLGQDGVNWCGRVSPRIDHQPIRDLDRHASDMAEMWKLRRQTRSLIHEKLPL</sequence>